<dbReference type="Proteomes" id="UP000199531">
    <property type="component" value="Unassembled WGS sequence"/>
</dbReference>
<evidence type="ECO:0000313" key="4">
    <source>
        <dbReference type="Proteomes" id="UP000199531"/>
    </source>
</evidence>
<dbReference type="Pfam" id="PF04170">
    <property type="entry name" value="NlpE"/>
    <property type="match status" value="1"/>
</dbReference>
<evidence type="ECO:0000256" key="1">
    <source>
        <dbReference type="SAM" id="MobiDB-lite"/>
    </source>
</evidence>
<dbReference type="PROSITE" id="PS51257">
    <property type="entry name" value="PROKAR_LIPOPROTEIN"/>
    <property type="match status" value="1"/>
</dbReference>
<dbReference type="AlphaFoldDB" id="A0A1H8FKY0"/>
<gene>
    <name evidence="3" type="ORF">SAMN02745977_01087</name>
</gene>
<accession>A0A1H8FKY0</accession>
<dbReference type="OrthoDB" id="5348860at2"/>
<feature type="region of interest" description="Disordered" evidence="1">
    <location>
        <begin position="30"/>
        <end position="61"/>
    </location>
</feature>
<sequence length="198" mass="21565">MRALSRTLQLTMMLAGAAWLTGCATVSLDSPSWPPVDGRRTAPVESRSTTPVPVPPPPSVQDQLEDAGVVVTPVQDASLPRVPVSPEEPAAPAQDQSWVGHYDGMLPCGDCEGIRTLLSLYENHTYILSMKREGSNSLPSIMRGSFSWNADHTVVQLDQNAQNRRYQVLSGSARLLNKDGSLITGVLADRYILKQRQD</sequence>
<organism evidence="3 4">
    <name type="scientific">Brachymonas denitrificans DSM 15123</name>
    <dbReference type="NCBI Taxonomy" id="1121117"/>
    <lineage>
        <taxon>Bacteria</taxon>
        <taxon>Pseudomonadati</taxon>
        <taxon>Pseudomonadota</taxon>
        <taxon>Betaproteobacteria</taxon>
        <taxon>Burkholderiales</taxon>
        <taxon>Comamonadaceae</taxon>
        <taxon>Brachymonas</taxon>
    </lineage>
</organism>
<dbReference type="RefSeq" id="WP_091814787.1">
    <property type="nucleotide sequence ID" value="NZ_FOCW01000001.1"/>
</dbReference>
<keyword evidence="4" id="KW-1185">Reference proteome</keyword>
<keyword evidence="2" id="KW-0732">Signal</keyword>
<feature type="chain" id="PRO_5011628610" evidence="2">
    <location>
        <begin position="18"/>
        <end position="198"/>
    </location>
</feature>
<dbReference type="Gene3D" id="2.40.128.640">
    <property type="match status" value="1"/>
</dbReference>
<dbReference type="EMBL" id="FOCW01000001">
    <property type="protein sequence ID" value="SEN32164.1"/>
    <property type="molecule type" value="Genomic_DNA"/>
</dbReference>
<protein>
    <submittedName>
        <fullName evidence="3">NlpE N-terminal domain-containing protein</fullName>
    </submittedName>
</protein>
<dbReference type="InterPro" id="IPR007298">
    <property type="entry name" value="Cu-R_lipoprotein_NlpE"/>
</dbReference>
<evidence type="ECO:0000256" key="2">
    <source>
        <dbReference type="SAM" id="SignalP"/>
    </source>
</evidence>
<proteinExistence type="predicted"/>
<feature type="signal peptide" evidence="2">
    <location>
        <begin position="1"/>
        <end position="17"/>
    </location>
</feature>
<name>A0A1H8FKY0_9BURK</name>
<dbReference type="STRING" id="1121117.SAMN02745977_01087"/>
<evidence type="ECO:0000313" key="3">
    <source>
        <dbReference type="EMBL" id="SEN32164.1"/>
    </source>
</evidence>
<reference evidence="3 4" key="1">
    <citation type="submission" date="2016-10" db="EMBL/GenBank/DDBJ databases">
        <authorList>
            <person name="de Groot N.N."/>
        </authorList>
    </citation>
    <scope>NUCLEOTIDE SEQUENCE [LARGE SCALE GENOMIC DNA]</scope>
    <source>
        <strain evidence="3 4">DSM 15123</strain>
    </source>
</reference>